<name>A0A8J5V330_ZIZPA</name>
<feature type="region of interest" description="Disordered" evidence="2">
    <location>
        <begin position="356"/>
        <end position="376"/>
    </location>
</feature>
<dbReference type="Pfam" id="PF03195">
    <property type="entry name" value="LOB"/>
    <property type="match status" value="1"/>
</dbReference>
<dbReference type="PANTHER" id="PTHR31301">
    <property type="entry name" value="LOB DOMAIN-CONTAINING PROTEIN 4-RELATED"/>
    <property type="match status" value="1"/>
</dbReference>
<sequence length="405" mass="42988">MQRNTSSIPAISYAARARGGGMTTNSATATSSASSADTSSKPQPQTQRLQLLPDRVVSASSGGNNGRRNGGGGPVAEAAPARLPDACRLPRVGVGGGGGGGQACAACKYQRRKCNPDCALAPYFPADDQRRFLNVHRLFGVSNIQKTLRNTTPDLHQDAMRAIIFEAEARAQDPVGGAARIVAQLKQDYDAITAYLATVLQELHHRQQIALCSQQQQPTAANHANNIVMADDDPDAMLPAGAGQFDPVANALYVDQHIAGEAAVVQPGGNVLQEQYVLNDEAQVQQQPPQNPYGYFYYTTANDDGSSHAWRTDVDNLHQYNGGEANPPPMGIGEQLQQHCQIEAAPPFVGAIDLKPDRPTTTTMGGNGSVSHAEQPEEKVSAAAAPAQCQLELGFSSNAWQIHHP</sequence>
<dbReference type="AlphaFoldDB" id="A0A8J5V330"/>
<protein>
    <recommendedName>
        <fullName evidence="3">LOB domain-containing protein</fullName>
    </recommendedName>
</protein>
<evidence type="ECO:0000256" key="1">
    <source>
        <dbReference type="ARBA" id="ARBA00005474"/>
    </source>
</evidence>
<feature type="compositionally biased region" description="Polar residues" evidence="2">
    <location>
        <begin position="359"/>
        <end position="372"/>
    </location>
</feature>
<dbReference type="PANTHER" id="PTHR31301:SF186">
    <property type="entry name" value="OS09G0364100 PROTEIN"/>
    <property type="match status" value="1"/>
</dbReference>
<feature type="domain" description="LOB" evidence="3">
    <location>
        <begin position="102"/>
        <end position="203"/>
    </location>
</feature>
<dbReference type="Proteomes" id="UP000729402">
    <property type="component" value="Unassembled WGS sequence"/>
</dbReference>
<dbReference type="EMBL" id="JAAALK010000289">
    <property type="protein sequence ID" value="KAG8049590.1"/>
    <property type="molecule type" value="Genomic_DNA"/>
</dbReference>
<dbReference type="InterPro" id="IPR004883">
    <property type="entry name" value="LOB"/>
</dbReference>
<proteinExistence type="inferred from homology"/>
<reference evidence="4" key="1">
    <citation type="journal article" date="2021" name="bioRxiv">
        <title>Whole Genome Assembly and Annotation of Northern Wild Rice, Zizania palustris L., Supports a Whole Genome Duplication in the Zizania Genus.</title>
        <authorList>
            <person name="Haas M."/>
            <person name="Kono T."/>
            <person name="Macchietto M."/>
            <person name="Millas R."/>
            <person name="McGilp L."/>
            <person name="Shao M."/>
            <person name="Duquette J."/>
            <person name="Hirsch C.N."/>
            <person name="Kimball J."/>
        </authorList>
    </citation>
    <scope>NUCLEOTIDE SEQUENCE</scope>
    <source>
        <tissue evidence="4">Fresh leaf tissue</tissue>
    </source>
</reference>
<comment type="similarity">
    <text evidence="1">Belongs to the LOB domain-containing protein family.</text>
</comment>
<dbReference type="PROSITE" id="PS50891">
    <property type="entry name" value="LOB"/>
    <property type="match status" value="1"/>
</dbReference>
<reference evidence="4" key="2">
    <citation type="submission" date="2021-02" db="EMBL/GenBank/DDBJ databases">
        <authorList>
            <person name="Kimball J.A."/>
            <person name="Haas M.W."/>
            <person name="Macchietto M."/>
            <person name="Kono T."/>
            <person name="Duquette J."/>
            <person name="Shao M."/>
        </authorList>
    </citation>
    <scope>NUCLEOTIDE SEQUENCE</scope>
    <source>
        <tissue evidence="4">Fresh leaf tissue</tissue>
    </source>
</reference>
<evidence type="ECO:0000313" key="4">
    <source>
        <dbReference type="EMBL" id="KAG8049590.1"/>
    </source>
</evidence>
<feature type="region of interest" description="Disordered" evidence="2">
    <location>
        <begin position="1"/>
        <end position="77"/>
    </location>
</feature>
<evidence type="ECO:0000259" key="3">
    <source>
        <dbReference type="PROSITE" id="PS50891"/>
    </source>
</evidence>
<accession>A0A8J5V330</accession>
<feature type="compositionally biased region" description="Gly residues" evidence="2">
    <location>
        <begin position="63"/>
        <end position="74"/>
    </location>
</feature>
<comment type="caution">
    <text evidence="4">The sequence shown here is derived from an EMBL/GenBank/DDBJ whole genome shotgun (WGS) entry which is preliminary data.</text>
</comment>
<organism evidence="4 5">
    <name type="scientific">Zizania palustris</name>
    <name type="common">Northern wild rice</name>
    <dbReference type="NCBI Taxonomy" id="103762"/>
    <lineage>
        <taxon>Eukaryota</taxon>
        <taxon>Viridiplantae</taxon>
        <taxon>Streptophyta</taxon>
        <taxon>Embryophyta</taxon>
        <taxon>Tracheophyta</taxon>
        <taxon>Spermatophyta</taxon>
        <taxon>Magnoliopsida</taxon>
        <taxon>Liliopsida</taxon>
        <taxon>Poales</taxon>
        <taxon>Poaceae</taxon>
        <taxon>BOP clade</taxon>
        <taxon>Oryzoideae</taxon>
        <taxon>Oryzeae</taxon>
        <taxon>Zizaniinae</taxon>
        <taxon>Zizania</taxon>
    </lineage>
</organism>
<gene>
    <name evidence="4" type="ORF">GUJ93_ZPchr0009g457</name>
</gene>
<keyword evidence="5" id="KW-1185">Reference proteome</keyword>
<evidence type="ECO:0000256" key="2">
    <source>
        <dbReference type="SAM" id="MobiDB-lite"/>
    </source>
</evidence>
<feature type="compositionally biased region" description="Low complexity" evidence="2">
    <location>
        <begin position="23"/>
        <end position="53"/>
    </location>
</feature>
<evidence type="ECO:0000313" key="5">
    <source>
        <dbReference type="Proteomes" id="UP000729402"/>
    </source>
</evidence>
<dbReference type="OrthoDB" id="1893065at2759"/>